<reference evidence="2" key="1">
    <citation type="journal article" date="2014" name="Front. Microbiol.">
        <title>High frequency of phylogenetically diverse reductive dehalogenase-homologous genes in deep subseafloor sedimentary metagenomes.</title>
        <authorList>
            <person name="Kawai M."/>
            <person name="Futagami T."/>
            <person name="Toyoda A."/>
            <person name="Takaki Y."/>
            <person name="Nishi S."/>
            <person name="Hori S."/>
            <person name="Arai W."/>
            <person name="Tsubouchi T."/>
            <person name="Morono Y."/>
            <person name="Uchiyama I."/>
            <person name="Ito T."/>
            <person name="Fujiyama A."/>
            <person name="Inagaki F."/>
            <person name="Takami H."/>
        </authorList>
    </citation>
    <scope>NUCLEOTIDE SEQUENCE</scope>
    <source>
        <strain evidence="2">Expedition CK06-06</strain>
    </source>
</reference>
<feature type="compositionally biased region" description="Basic and acidic residues" evidence="1">
    <location>
        <begin position="1"/>
        <end position="12"/>
    </location>
</feature>
<comment type="caution">
    <text evidence="2">The sequence shown here is derived from an EMBL/GenBank/DDBJ whole genome shotgun (WGS) entry which is preliminary data.</text>
</comment>
<gene>
    <name evidence="2" type="ORF">S03H2_53551</name>
</gene>
<organism evidence="2">
    <name type="scientific">marine sediment metagenome</name>
    <dbReference type="NCBI Taxonomy" id="412755"/>
    <lineage>
        <taxon>unclassified sequences</taxon>
        <taxon>metagenomes</taxon>
        <taxon>ecological metagenomes</taxon>
    </lineage>
</organism>
<feature type="region of interest" description="Disordered" evidence="1">
    <location>
        <begin position="1"/>
        <end position="56"/>
    </location>
</feature>
<dbReference type="AlphaFoldDB" id="X1I6Z2"/>
<sequence length="56" mass="6458">MRARSGDGEKLQHAYGSAKGRISGRPKTKAPYGSPVRYPRLSQRIDKNYQRKVRRQ</sequence>
<name>X1I6Z2_9ZZZZ</name>
<accession>X1I6Z2</accession>
<evidence type="ECO:0000313" key="2">
    <source>
        <dbReference type="EMBL" id="GAH61889.1"/>
    </source>
</evidence>
<dbReference type="EMBL" id="BARU01034089">
    <property type="protein sequence ID" value="GAH61889.1"/>
    <property type="molecule type" value="Genomic_DNA"/>
</dbReference>
<protein>
    <submittedName>
        <fullName evidence="2">Uncharacterized protein</fullName>
    </submittedName>
</protein>
<evidence type="ECO:0000256" key="1">
    <source>
        <dbReference type="SAM" id="MobiDB-lite"/>
    </source>
</evidence>
<proteinExistence type="predicted"/>